<evidence type="ECO:0000313" key="3">
    <source>
        <dbReference type="Proteomes" id="UP000191686"/>
    </source>
</evidence>
<accession>A0ABD4UKB2</accession>
<protein>
    <submittedName>
        <fullName evidence="2">Uncharacterized protein</fullName>
    </submittedName>
</protein>
<feature type="region of interest" description="Disordered" evidence="1">
    <location>
        <begin position="91"/>
        <end position="116"/>
    </location>
</feature>
<evidence type="ECO:0000256" key="1">
    <source>
        <dbReference type="SAM" id="MobiDB-lite"/>
    </source>
</evidence>
<proteinExistence type="predicted"/>
<evidence type="ECO:0000313" key="2">
    <source>
        <dbReference type="EMBL" id="MCW3714567.1"/>
    </source>
</evidence>
<organism evidence="2 3">
    <name type="scientific">Burkholderia cenocepacia</name>
    <dbReference type="NCBI Taxonomy" id="95486"/>
    <lineage>
        <taxon>Bacteria</taxon>
        <taxon>Pseudomonadati</taxon>
        <taxon>Pseudomonadota</taxon>
        <taxon>Betaproteobacteria</taxon>
        <taxon>Burkholderiales</taxon>
        <taxon>Burkholderiaceae</taxon>
        <taxon>Burkholderia</taxon>
        <taxon>Burkholderia cepacia complex</taxon>
    </lineage>
</organism>
<comment type="caution">
    <text evidence="2">The sequence shown here is derived from an EMBL/GenBank/DDBJ whole genome shotgun (WGS) entry which is preliminary data.</text>
</comment>
<dbReference type="EMBL" id="JYMX02000023">
    <property type="protein sequence ID" value="MCW3714567.1"/>
    <property type="molecule type" value="Genomic_DNA"/>
</dbReference>
<name>A0ABD4UKB2_9BURK</name>
<reference evidence="2 3" key="2">
    <citation type="journal article" date="2017" name="Front. Microbiol.">
        <title>Genomics Reveals a Unique Clone of Burkholderia cenocepacia Harboring an Actively Excising Novel Genomic Island.</title>
        <authorList>
            <person name="Patil P.P."/>
            <person name="Mali S."/>
            <person name="Midha S."/>
            <person name="Gautam V."/>
            <person name="Dash L."/>
            <person name="Kumar S."/>
            <person name="Shastri J."/>
            <person name="Singhal L."/>
            <person name="Patil P.B."/>
        </authorList>
    </citation>
    <scope>NUCLEOTIDE SEQUENCE [LARGE SCALE GENOMIC DNA]</scope>
    <source>
        <strain evidence="2 3">BC-19</strain>
    </source>
</reference>
<sequence>MSLVLPRRRVHIRCSREKCKRRFTLPKHPDEYVRGWRCAGCGGTKFREIKNLAKESGATECQCGAFIWTGRNGRYECTKHRRGTVGCFYRRNGEERKPGDPDYLDPNYEPDTADAA</sequence>
<dbReference type="Proteomes" id="UP000191686">
    <property type="component" value="Unassembled WGS sequence"/>
</dbReference>
<dbReference type="AlphaFoldDB" id="A0ABD4UKB2"/>
<gene>
    <name evidence="2" type="ORF">UE95_025080</name>
</gene>
<feature type="compositionally biased region" description="Basic and acidic residues" evidence="1">
    <location>
        <begin position="91"/>
        <end position="100"/>
    </location>
</feature>
<reference evidence="2 3" key="1">
    <citation type="journal article" date="2017" name="Front. Microbiol.">
        <title>Genomics reveals a unique clone of Burkholderia cenocepacia harbouring an actively excising novel genomic island.</title>
        <authorList>
            <person name="Patil P."/>
            <person name="Mali S."/>
            <person name="Midha S."/>
            <person name="Gautam V."/>
            <person name="Dash L."/>
            <person name="Kumar S."/>
            <person name="Shastri J."/>
            <person name="Singhal L."/>
            <person name="Patil P.B."/>
        </authorList>
    </citation>
    <scope>NUCLEOTIDE SEQUENCE [LARGE SCALE GENOMIC DNA]</scope>
    <source>
        <strain evidence="2 3">BC-19</strain>
    </source>
</reference>
<dbReference type="RefSeq" id="WP_080324229.1">
    <property type="nucleotide sequence ID" value="NZ_JYMX02000023.1"/>
</dbReference>